<dbReference type="InterPro" id="IPR005467">
    <property type="entry name" value="His_kinase_dom"/>
</dbReference>
<sequence>MVPPKHKSDQKAGLSSGLYTRGYSPLMFRVMLINLLAVVILAGGVLYVNQFRYELLQRTTANLEVQAEIIAAAIGEAAQGDEDIDSSVARPIINRLVGPTNVRARLFSTEEKLIIDSRFLSGENKVIAEPLPDPRDEQSLLQRFEESLYRAIDYFADQKEFPLQNEETGPNAFALPEVKKALEGMPETILRRQQDGLIVVNIALPIQRFRRVLGSLHISATTEDIEAIVRAEQFSIIRVFLYAFAVTLMLSFFLGRTLATPIRTLARAAVRVRRGIGKEVSLPEFSQRKDEIGDLSRALSDMTRALYNQIDAVERFAADVAHELKNPLTSMRSALETIKLTDKKEHKERLLAILEDDVQRLDRLISDISDASRLDAELTRSKMDPVDLEVLLKNMIHTYQQTSCAEGPLIEMKASDGKDYKVLGIEERLSQVWRNIIDNALTFTPQDKTIRLELSSNEKLITIRIEDEGQGLSKGAEDKIFKRFYSERPDHDDHHALSGGGGHSGLGLAISKQVVEAHGGTIHASNRMTDKEEILGARFEVRLPAMHRE</sequence>
<keyword evidence="10 12" id="KW-0472">Membrane</keyword>
<dbReference type="Pfam" id="PF13756">
    <property type="entry name" value="Stimulus_sens_1"/>
    <property type="match status" value="1"/>
</dbReference>
<accession>A0AA52HAT3</accession>
<organism evidence="15 16">
    <name type="scientific">Temperatibacter marinus</name>
    <dbReference type="NCBI Taxonomy" id="1456591"/>
    <lineage>
        <taxon>Bacteria</taxon>
        <taxon>Pseudomonadati</taxon>
        <taxon>Pseudomonadota</taxon>
        <taxon>Alphaproteobacteria</taxon>
        <taxon>Kordiimonadales</taxon>
        <taxon>Temperatibacteraceae</taxon>
        <taxon>Temperatibacter</taxon>
    </lineage>
</organism>
<dbReference type="Gene3D" id="3.30.565.10">
    <property type="entry name" value="Histidine kinase-like ATPase, C-terminal domain"/>
    <property type="match status" value="1"/>
</dbReference>
<evidence type="ECO:0000256" key="4">
    <source>
        <dbReference type="ARBA" id="ARBA00022553"/>
    </source>
</evidence>
<keyword evidence="11" id="KW-0175">Coiled coil</keyword>
<dbReference type="KEGG" id="tmk:QGN29_05990"/>
<dbReference type="Pfam" id="PF13755">
    <property type="entry name" value="Sensor_TM1"/>
    <property type="match status" value="1"/>
</dbReference>
<proteinExistence type="predicted"/>
<feature type="coiled-coil region" evidence="11">
    <location>
        <begin position="344"/>
        <end position="371"/>
    </location>
</feature>
<dbReference type="PANTHER" id="PTHR45436">
    <property type="entry name" value="SENSOR HISTIDINE KINASE YKOH"/>
    <property type="match status" value="1"/>
</dbReference>
<evidence type="ECO:0000256" key="11">
    <source>
        <dbReference type="SAM" id="Coils"/>
    </source>
</evidence>
<dbReference type="EC" id="2.7.13.3" evidence="3"/>
<comment type="catalytic activity">
    <reaction evidence="1">
        <text>ATP + protein L-histidine = ADP + protein N-phospho-L-histidine.</text>
        <dbReference type="EC" id="2.7.13.3"/>
    </reaction>
</comment>
<keyword evidence="5" id="KW-0808">Transferase</keyword>
<keyword evidence="16" id="KW-1185">Reference proteome</keyword>
<evidence type="ECO:0000256" key="6">
    <source>
        <dbReference type="ARBA" id="ARBA00022692"/>
    </source>
</evidence>
<dbReference type="Pfam" id="PF02518">
    <property type="entry name" value="HATPase_c"/>
    <property type="match status" value="1"/>
</dbReference>
<dbReference type="SUPFAM" id="SSF47384">
    <property type="entry name" value="Homodimeric domain of signal transducing histidine kinase"/>
    <property type="match status" value="1"/>
</dbReference>
<dbReference type="CDD" id="cd00082">
    <property type="entry name" value="HisKA"/>
    <property type="match status" value="1"/>
</dbReference>
<dbReference type="SMART" id="SM00387">
    <property type="entry name" value="HATPase_c"/>
    <property type="match status" value="1"/>
</dbReference>
<evidence type="ECO:0000256" key="7">
    <source>
        <dbReference type="ARBA" id="ARBA00022777"/>
    </source>
</evidence>
<dbReference type="GO" id="GO:0005886">
    <property type="term" value="C:plasma membrane"/>
    <property type="evidence" value="ECO:0007669"/>
    <property type="project" value="TreeGrafter"/>
</dbReference>
<keyword evidence="7" id="KW-0418">Kinase</keyword>
<dbReference type="RefSeq" id="WP_310799787.1">
    <property type="nucleotide sequence ID" value="NZ_CP123872.1"/>
</dbReference>
<evidence type="ECO:0000256" key="3">
    <source>
        <dbReference type="ARBA" id="ARBA00012438"/>
    </source>
</evidence>
<dbReference type="InterPro" id="IPR036890">
    <property type="entry name" value="HATPase_C_sf"/>
</dbReference>
<dbReference type="InterPro" id="IPR036097">
    <property type="entry name" value="HisK_dim/P_sf"/>
</dbReference>
<dbReference type="InterPro" id="IPR003660">
    <property type="entry name" value="HAMP_dom"/>
</dbReference>
<dbReference type="PANTHER" id="PTHR45436:SF5">
    <property type="entry name" value="SENSOR HISTIDINE KINASE TRCS"/>
    <property type="match status" value="1"/>
</dbReference>
<dbReference type="Gene3D" id="6.10.340.10">
    <property type="match status" value="1"/>
</dbReference>
<dbReference type="Gene3D" id="1.10.287.130">
    <property type="match status" value="1"/>
</dbReference>
<protein>
    <recommendedName>
        <fullName evidence="3">histidine kinase</fullName>
        <ecNumber evidence="3">2.7.13.3</ecNumber>
    </recommendedName>
</protein>
<dbReference type="InterPro" id="IPR004358">
    <property type="entry name" value="Sig_transdc_His_kin-like_C"/>
</dbReference>
<dbReference type="PRINTS" id="PR00344">
    <property type="entry name" value="BCTRLSENSOR"/>
</dbReference>
<dbReference type="GO" id="GO:0000155">
    <property type="term" value="F:phosphorelay sensor kinase activity"/>
    <property type="evidence" value="ECO:0007669"/>
    <property type="project" value="InterPro"/>
</dbReference>
<dbReference type="InterPro" id="IPR050428">
    <property type="entry name" value="TCS_sensor_his_kinase"/>
</dbReference>
<comment type="subcellular location">
    <subcellularLocation>
        <location evidence="2">Membrane</location>
    </subcellularLocation>
</comment>
<evidence type="ECO:0000256" key="8">
    <source>
        <dbReference type="ARBA" id="ARBA00022989"/>
    </source>
</evidence>
<gene>
    <name evidence="15" type="ORF">QGN29_05990</name>
</gene>
<dbReference type="CDD" id="cd06225">
    <property type="entry name" value="HAMP"/>
    <property type="match status" value="1"/>
</dbReference>
<feature type="transmembrane region" description="Helical" evidence="12">
    <location>
        <begin position="26"/>
        <end position="48"/>
    </location>
</feature>
<evidence type="ECO:0000256" key="12">
    <source>
        <dbReference type="SAM" id="Phobius"/>
    </source>
</evidence>
<keyword evidence="6 12" id="KW-0812">Transmembrane</keyword>
<evidence type="ECO:0000259" key="13">
    <source>
        <dbReference type="PROSITE" id="PS50109"/>
    </source>
</evidence>
<dbReference type="SMART" id="SM00304">
    <property type="entry name" value="HAMP"/>
    <property type="match status" value="1"/>
</dbReference>
<reference evidence="15" key="1">
    <citation type="submission" date="2023-04" db="EMBL/GenBank/DDBJ databases">
        <title>Complete genome sequence of Temperatibacter marinus.</title>
        <authorList>
            <person name="Rong J.-C."/>
            <person name="Yi M.-L."/>
            <person name="Zhao Q."/>
        </authorList>
    </citation>
    <scope>NUCLEOTIDE SEQUENCE</scope>
    <source>
        <strain evidence="15">NBRC 110045</strain>
    </source>
</reference>
<evidence type="ECO:0000256" key="10">
    <source>
        <dbReference type="ARBA" id="ARBA00023136"/>
    </source>
</evidence>
<dbReference type="InterPro" id="IPR025908">
    <property type="entry name" value="Sensor_TM1"/>
</dbReference>
<dbReference type="SUPFAM" id="SSF55874">
    <property type="entry name" value="ATPase domain of HSP90 chaperone/DNA topoisomerase II/histidine kinase"/>
    <property type="match status" value="1"/>
</dbReference>
<name>A0AA52HAT3_9PROT</name>
<dbReference type="InterPro" id="IPR025919">
    <property type="entry name" value="Stimulus_sens_dom"/>
</dbReference>
<feature type="transmembrane region" description="Helical" evidence="12">
    <location>
        <begin position="239"/>
        <end position="259"/>
    </location>
</feature>
<dbReference type="InterPro" id="IPR003661">
    <property type="entry name" value="HisK_dim/P_dom"/>
</dbReference>
<dbReference type="PROSITE" id="PS50109">
    <property type="entry name" value="HIS_KIN"/>
    <property type="match status" value="1"/>
</dbReference>
<keyword evidence="4" id="KW-0597">Phosphoprotein</keyword>
<dbReference type="InterPro" id="IPR003594">
    <property type="entry name" value="HATPase_dom"/>
</dbReference>
<dbReference type="Pfam" id="PF00672">
    <property type="entry name" value="HAMP"/>
    <property type="match status" value="1"/>
</dbReference>
<evidence type="ECO:0000256" key="5">
    <source>
        <dbReference type="ARBA" id="ARBA00022679"/>
    </source>
</evidence>
<dbReference type="PROSITE" id="PS50885">
    <property type="entry name" value="HAMP"/>
    <property type="match status" value="1"/>
</dbReference>
<keyword evidence="9" id="KW-0902">Two-component regulatory system</keyword>
<evidence type="ECO:0000259" key="14">
    <source>
        <dbReference type="PROSITE" id="PS50885"/>
    </source>
</evidence>
<dbReference type="AlphaFoldDB" id="A0AA52HAT3"/>
<keyword evidence="8 12" id="KW-1133">Transmembrane helix</keyword>
<evidence type="ECO:0000256" key="1">
    <source>
        <dbReference type="ARBA" id="ARBA00000085"/>
    </source>
</evidence>
<dbReference type="Pfam" id="PF00512">
    <property type="entry name" value="HisKA"/>
    <property type="match status" value="1"/>
</dbReference>
<feature type="domain" description="HAMP" evidence="14">
    <location>
        <begin position="256"/>
        <end position="311"/>
    </location>
</feature>
<evidence type="ECO:0000256" key="9">
    <source>
        <dbReference type="ARBA" id="ARBA00023012"/>
    </source>
</evidence>
<dbReference type="EMBL" id="CP123872">
    <property type="protein sequence ID" value="WND03922.1"/>
    <property type="molecule type" value="Genomic_DNA"/>
</dbReference>
<evidence type="ECO:0000313" key="16">
    <source>
        <dbReference type="Proteomes" id="UP001268683"/>
    </source>
</evidence>
<dbReference type="Proteomes" id="UP001268683">
    <property type="component" value="Chromosome"/>
</dbReference>
<dbReference type="SMART" id="SM00388">
    <property type="entry name" value="HisKA"/>
    <property type="match status" value="1"/>
</dbReference>
<feature type="domain" description="Histidine kinase" evidence="13">
    <location>
        <begin position="319"/>
        <end position="547"/>
    </location>
</feature>
<evidence type="ECO:0000256" key="2">
    <source>
        <dbReference type="ARBA" id="ARBA00004370"/>
    </source>
</evidence>
<evidence type="ECO:0000313" key="15">
    <source>
        <dbReference type="EMBL" id="WND03922.1"/>
    </source>
</evidence>